<dbReference type="PANTHER" id="PTHR34404:SF2">
    <property type="entry name" value="CONSERVED SERINE RICH PROTEIN"/>
    <property type="match status" value="1"/>
</dbReference>
<dbReference type="OrthoDB" id="9813321at2"/>
<comment type="caution">
    <text evidence="2">The sequence shown here is derived from an EMBL/GenBank/DDBJ whole genome shotgun (WGS) entry which is preliminary data.</text>
</comment>
<dbReference type="EMBL" id="RKHR01000011">
    <property type="protein sequence ID" value="ROR94732.1"/>
    <property type="molecule type" value="Genomic_DNA"/>
</dbReference>
<keyword evidence="3" id="KW-1185">Reference proteome</keyword>
<name>A0A3N2D4Y6_9GAMM</name>
<dbReference type="NCBIfam" id="TIGR02605">
    <property type="entry name" value="CxxC_CxxC_SSSS"/>
    <property type="match status" value="1"/>
</dbReference>
<dbReference type="Proteomes" id="UP000275394">
    <property type="component" value="Unassembled WGS sequence"/>
</dbReference>
<reference evidence="2 3" key="1">
    <citation type="submission" date="2018-11" db="EMBL/GenBank/DDBJ databases">
        <title>Genomic Encyclopedia of Type Strains, Phase IV (KMG-IV): sequencing the most valuable type-strain genomes for metagenomic binning, comparative biology and taxonomic classification.</title>
        <authorList>
            <person name="Goeker M."/>
        </authorList>
    </citation>
    <scope>NUCLEOTIDE SEQUENCE [LARGE SCALE GENOMIC DNA]</scope>
    <source>
        <strain evidence="2 3">DSM 100316</strain>
    </source>
</reference>
<dbReference type="Pfam" id="PF09723">
    <property type="entry name" value="Zn_ribbon_8"/>
    <property type="match status" value="1"/>
</dbReference>
<sequence>MPIYEYQCQSCGHQLEALQKMSDAPLTDCPSCANPELKKVISAAAFRLKGDGWYETDFKTGSKKNLAGDSGSSGE</sequence>
<evidence type="ECO:0000313" key="2">
    <source>
        <dbReference type="EMBL" id="ROR94732.1"/>
    </source>
</evidence>
<evidence type="ECO:0000259" key="1">
    <source>
        <dbReference type="SMART" id="SM00834"/>
    </source>
</evidence>
<organism evidence="2 3">
    <name type="scientific">Sinobacterium caligoides</name>
    <dbReference type="NCBI Taxonomy" id="933926"/>
    <lineage>
        <taxon>Bacteria</taxon>
        <taxon>Pseudomonadati</taxon>
        <taxon>Pseudomonadota</taxon>
        <taxon>Gammaproteobacteria</taxon>
        <taxon>Cellvibrionales</taxon>
        <taxon>Spongiibacteraceae</taxon>
        <taxon>Sinobacterium</taxon>
    </lineage>
</organism>
<dbReference type="SMART" id="SM00834">
    <property type="entry name" value="CxxC_CXXC_SSSS"/>
    <property type="match status" value="1"/>
</dbReference>
<dbReference type="AlphaFoldDB" id="A0A3N2D4Y6"/>
<dbReference type="RefSeq" id="WP_123714185.1">
    <property type="nucleotide sequence ID" value="NZ_RKHR01000011.1"/>
</dbReference>
<accession>A0A3N2D4Y6</accession>
<feature type="domain" description="Putative regulatory protein FmdB zinc ribbon" evidence="1">
    <location>
        <begin position="1"/>
        <end position="42"/>
    </location>
</feature>
<proteinExistence type="predicted"/>
<dbReference type="PANTHER" id="PTHR34404">
    <property type="entry name" value="REGULATORY PROTEIN, FMDB FAMILY"/>
    <property type="match status" value="1"/>
</dbReference>
<gene>
    <name evidence="2" type="ORF">EDC56_3875</name>
</gene>
<dbReference type="InterPro" id="IPR013429">
    <property type="entry name" value="Regulatory_FmdB_Zinc_ribbon"/>
</dbReference>
<protein>
    <submittedName>
        <fullName evidence="2">Putative FmdB family regulatory protein</fullName>
    </submittedName>
</protein>
<evidence type="ECO:0000313" key="3">
    <source>
        <dbReference type="Proteomes" id="UP000275394"/>
    </source>
</evidence>